<proteinExistence type="predicted"/>
<evidence type="ECO:0000313" key="1">
    <source>
        <dbReference type="EMBL" id="WVZ18747.1"/>
    </source>
</evidence>
<dbReference type="EMBL" id="CP144699">
    <property type="protein sequence ID" value="WVZ18747.1"/>
    <property type="molecule type" value="Genomic_DNA"/>
</dbReference>
<reference evidence="1 2" key="1">
    <citation type="journal article" date="2023" name="Life. Sci Alliance">
        <title>Evolutionary insights into 3D genome organization and epigenetic landscape of Vigna mungo.</title>
        <authorList>
            <person name="Junaid A."/>
            <person name="Singh B."/>
            <person name="Bhatia S."/>
        </authorList>
    </citation>
    <scope>NUCLEOTIDE SEQUENCE [LARGE SCALE GENOMIC DNA]</scope>
    <source>
        <strain evidence="1">Urdbean</strain>
    </source>
</reference>
<accession>A0AAQ3P188</accession>
<name>A0AAQ3P188_VIGMU</name>
<dbReference type="PROSITE" id="PS51257">
    <property type="entry name" value="PROKAR_LIPOPROTEIN"/>
    <property type="match status" value="1"/>
</dbReference>
<protein>
    <submittedName>
        <fullName evidence="1">Uncharacterized protein</fullName>
    </submittedName>
</protein>
<dbReference type="AlphaFoldDB" id="A0AAQ3P188"/>
<gene>
    <name evidence="1" type="ORF">V8G54_006069</name>
</gene>
<evidence type="ECO:0000313" key="2">
    <source>
        <dbReference type="Proteomes" id="UP001374535"/>
    </source>
</evidence>
<keyword evidence="2" id="KW-1185">Reference proteome</keyword>
<sequence length="150" mass="16115">MRPGLRRRTASHVGCVSTTLVGCSVPCLDSDAAGVRVRDATVEAGGAARRGGGAGGAGGCLVDPVSSQFPVSVHIATVPAVPVKDRYRCLGFRGGSCDSCFSELGFCLSDENWDRWGCTFHWFLVVALGFGNARVYTLWWMPVFVDWFFC</sequence>
<dbReference type="Proteomes" id="UP001374535">
    <property type="component" value="Chromosome 2"/>
</dbReference>
<organism evidence="1 2">
    <name type="scientific">Vigna mungo</name>
    <name type="common">Black gram</name>
    <name type="synonym">Phaseolus mungo</name>
    <dbReference type="NCBI Taxonomy" id="3915"/>
    <lineage>
        <taxon>Eukaryota</taxon>
        <taxon>Viridiplantae</taxon>
        <taxon>Streptophyta</taxon>
        <taxon>Embryophyta</taxon>
        <taxon>Tracheophyta</taxon>
        <taxon>Spermatophyta</taxon>
        <taxon>Magnoliopsida</taxon>
        <taxon>eudicotyledons</taxon>
        <taxon>Gunneridae</taxon>
        <taxon>Pentapetalae</taxon>
        <taxon>rosids</taxon>
        <taxon>fabids</taxon>
        <taxon>Fabales</taxon>
        <taxon>Fabaceae</taxon>
        <taxon>Papilionoideae</taxon>
        <taxon>50 kb inversion clade</taxon>
        <taxon>NPAAA clade</taxon>
        <taxon>indigoferoid/millettioid clade</taxon>
        <taxon>Phaseoleae</taxon>
        <taxon>Vigna</taxon>
    </lineage>
</organism>